<evidence type="ECO:0000256" key="6">
    <source>
        <dbReference type="ARBA" id="ARBA00040775"/>
    </source>
</evidence>
<dbReference type="SUPFAM" id="SSF52833">
    <property type="entry name" value="Thioredoxin-like"/>
    <property type="match status" value="1"/>
</dbReference>
<dbReference type="Proteomes" id="UP001489004">
    <property type="component" value="Unassembled WGS sequence"/>
</dbReference>
<dbReference type="Gene3D" id="3.40.30.50">
    <property type="entry name" value="Sep15/SelM thioredoxin-like domain, active-site redox motif"/>
    <property type="match status" value="1"/>
</dbReference>
<keyword evidence="9" id="KW-1185">Reference proteome</keyword>
<dbReference type="GO" id="GO:0005788">
    <property type="term" value="C:endoplasmic reticulum lumen"/>
    <property type="evidence" value="ECO:0007669"/>
    <property type="project" value="UniProtKB-SubCell"/>
</dbReference>
<dbReference type="InterPro" id="IPR036249">
    <property type="entry name" value="Thioredoxin-like_sf"/>
</dbReference>
<sequence length="78" mass="9312">MPLAFCCMKLWRTPDLDFPHIETFVRKKAKDYKGLTVIDRFGALPRLVLKAGKDRETIRIDKWKTEHIEEFLQDKLLH</sequence>
<dbReference type="EMBL" id="JALJOR010000011">
    <property type="protein sequence ID" value="KAK9809223.1"/>
    <property type="molecule type" value="Genomic_DNA"/>
</dbReference>
<keyword evidence="4" id="KW-0256">Endoplasmic reticulum</keyword>
<evidence type="ECO:0000313" key="8">
    <source>
        <dbReference type="EMBL" id="KAK9809223.1"/>
    </source>
</evidence>
<organism evidence="8 9">
    <name type="scientific">[Myrmecia] bisecta</name>
    <dbReference type="NCBI Taxonomy" id="41462"/>
    <lineage>
        <taxon>Eukaryota</taxon>
        <taxon>Viridiplantae</taxon>
        <taxon>Chlorophyta</taxon>
        <taxon>core chlorophytes</taxon>
        <taxon>Trebouxiophyceae</taxon>
        <taxon>Trebouxiales</taxon>
        <taxon>Trebouxiaceae</taxon>
        <taxon>Myrmecia</taxon>
    </lineage>
</organism>
<evidence type="ECO:0000256" key="2">
    <source>
        <dbReference type="ARBA" id="ARBA00005742"/>
    </source>
</evidence>
<evidence type="ECO:0000259" key="7">
    <source>
        <dbReference type="Pfam" id="PF08806"/>
    </source>
</evidence>
<reference evidence="8 9" key="1">
    <citation type="journal article" date="2024" name="Nat. Commun.">
        <title>Phylogenomics reveals the evolutionary origins of lichenization in chlorophyte algae.</title>
        <authorList>
            <person name="Puginier C."/>
            <person name="Libourel C."/>
            <person name="Otte J."/>
            <person name="Skaloud P."/>
            <person name="Haon M."/>
            <person name="Grisel S."/>
            <person name="Petersen M."/>
            <person name="Berrin J.G."/>
            <person name="Delaux P.M."/>
            <person name="Dal Grande F."/>
            <person name="Keller J."/>
        </authorList>
    </citation>
    <scope>NUCLEOTIDE SEQUENCE [LARGE SCALE GENOMIC DNA]</scope>
    <source>
        <strain evidence="8 9">SAG 2043</strain>
    </source>
</reference>
<comment type="similarity">
    <text evidence="2">Belongs to the selenoprotein M/F family.</text>
</comment>
<dbReference type="InterPro" id="IPR038219">
    <property type="entry name" value="Sep15/SelM_sf"/>
</dbReference>
<keyword evidence="3" id="KW-0732">Signal</keyword>
<dbReference type="PANTHER" id="PTHR13077:SF6">
    <property type="entry name" value="SELENOPROTEIN F"/>
    <property type="match status" value="1"/>
</dbReference>
<dbReference type="AlphaFoldDB" id="A0AAW1PH83"/>
<protein>
    <recommendedName>
        <fullName evidence="6">Selenoprotein F</fullName>
    </recommendedName>
</protein>
<evidence type="ECO:0000256" key="5">
    <source>
        <dbReference type="ARBA" id="ARBA00022933"/>
    </source>
</evidence>
<comment type="subcellular location">
    <subcellularLocation>
        <location evidence="1">Endoplasmic reticulum lumen</location>
    </subcellularLocation>
</comment>
<evidence type="ECO:0000256" key="3">
    <source>
        <dbReference type="ARBA" id="ARBA00022729"/>
    </source>
</evidence>
<keyword evidence="5" id="KW-0712">Selenocysteine</keyword>
<dbReference type="InterPro" id="IPR014912">
    <property type="entry name" value="Sep15_SelM_dom"/>
</dbReference>
<accession>A0AAW1PH83</accession>
<evidence type="ECO:0000256" key="1">
    <source>
        <dbReference type="ARBA" id="ARBA00004319"/>
    </source>
</evidence>
<name>A0AAW1PH83_9CHLO</name>
<feature type="domain" description="Selenoprotein F/M" evidence="7">
    <location>
        <begin position="17"/>
        <end position="76"/>
    </location>
</feature>
<comment type="caution">
    <text evidence="8">The sequence shown here is derived from an EMBL/GenBank/DDBJ whole genome shotgun (WGS) entry which is preliminary data.</text>
</comment>
<evidence type="ECO:0000256" key="4">
    <source>
        <dbReference type="ARBA" id="ARBA00022824"/>
    </source>
</evidence>
<dbReference type="GO" id="GO:0016491">
    <property type="term" value="F:oxidoreductase activity"/>
    <property type="evidence" value="ECO:0007669"/>
    <property type="project" value="TreeGrafter"/>
</dbReference>
<gene>
    <name evidence="8" type="ORF">WJX72_011602</name>
</gene>
<evidence type="ECO:0000313" key="9">
    <source>
        <dbReference type="Proteomes" id="UP001489004"/>
    </source>
</evidence>
<dbReference type="InterPro" id="IPR039992">
    <property type="entry name" value="Sep15_SelM"/>
</dbReference>
<dbReference type="PANTHER" id="PTHR13077">
    <property type="entry name" value="SELENOPROTEIN F"/>
    <property type="match status" value="1"/>
</dbReference>
<dbReference type="Pfam" id="PF08806">
    <property type="entry name" value="Sep15_SelM"/>
    <property type="match status" value="1"/>
</dbReference>
<proteinExistence type="inferred from homology"/>